<dbReference type="OrthoDB" id="8635655at2"/>
<evidence type="ECO:0000256" key="1">
    <source>
        <dbReference type="SAM" id="MobiDB-lite"/>
    </source>
</evidence>
<evidence type="ECO:0008006" key="7">
    <source>
        <dbReference type="Google" id="ProtNLM"/>
    </source>
</evidence>
<accession>A0A3M4W501</accession>
<keyword evidence="6" id="KW-1185">Reference proteome</keyword>
<evidence type="ECO:0000313" key="4">
    <source>
        <dbReference type="EMBL" id="RMR59181.1"/>
    </source>
</evidence>
<organism evidence="4 5">
    <name type="scientific">Pseudomonas cichorii</name>
    <dbReference type="NCBI Taxonomy" id="36746"/>
    <lineage>
        <taxon>Bacteria</taxon>
        <taxon>Pseudomonadati</taxon>
        <taxon>Pseudomonadota</taxon>
        <taxon>Gammaproteobacteria</taxon>
        <taxon>Pseudomonadales</taxon>
        <taxon>Pseudomonadaceae</taxon>
        <taxon>Pseudomonas</taxon>
    </lineage>
</organism>
<keyword evidence="2" id="KW-0812">Transmembrane</keyword>
<comment type="caution">
    <text evidence="4">The sequence shown here is derived from an EMBL/GenBank/DDBJ whole genome shotgun (WGS) entry which is preliminary data.</text>
</comment>
<proteinExistence type="predicted"/>
<evidence type="ECO:0000313" key="6">
    <source>
        <dbReference type="Proteomes" id="UP000614982"/>
    </source>
</evidence>
<dbReference type="Proteomes" id="UP000614982">
    <property type="component" value="Unassembled WGS sequence"/>
</dbReference>
<dbReference type="AlphaFoldDB" id="A0A3M4W501"/>
<evidence type="ECO:0000256" key="2">
    <source>
        <dbReference type="SAM" id="Phobius"/>
    </source>
</evidence>
<dbReference type="EMBL" id="RBRY01000062">
    <property type="protein sequence ID" value="RMR59181.1"/>
    <property type="molecule type" value="Genomic_DNA"/>
</dbReference>
<feature type="region of interest" description="Disordered" evidence="1">
    <location>
        <begin position="109"/>
        <end position="135"/>
    </location>
</feature>
<name>A0A3M4W501_PSECI</name>
<sequence length="192" mass="20997">MIKRTQQRGSALLETALALPIILGTGFICADLYNLSRAKTDMERSTSTLSSILSIQDRLTRGGLEQLIENIRGPRKDNYQIFIAQVRRSGEVVWHLQRGNATGLCDDPFASSQYSGELPESSPTPSSSEEPQQDTVSMLIVQTCQASTELAMSSDLFGGRILQSVALDRMQNSDLQLAEDLAQEAGLDTDQS</sequence>
<reference evidence="3 6" key="2">
    <citation type="submission" date="2020-05" db="EMBL/GenBank/DDBJ databases">
        <title>Genetic diversity of Pseudomonas cichorii.</title>
        <authorList>
            <person name="Tani S."/>
            <person name="Yagi H."/>
            <person name="Hashimoto S."/>
            <person name="Iiyama K."/>
            <person name="Furuya N."/>
        </authorList>
    </citation>
    <scope>NUCLEOTIDE SEQUENCE [LARGE SCALE GENOMIC DNA]</scope>
    <source>
        <strain evidence="3 6">LMG 2162</strain>
    </source>
</reference>
<dbReference type="EMBL" id="BLWA01000001">
    <property type="protein sequence ID" value="GFM90525.1"/>
    <property type="molecule type" value="Genomic_DNA"/>
</dbReference>
<protein>
    <recommendedName>
        <fullName evidence="7">Pilus assembly protein</fullName>
    </recommendedName>
</protein>
<gene>
    <name evidence="4" type="ORF">ALP84_00229</name>
    <name evidence="3" type="ORF">PSCICP_04970</name>
</gene>
<evidence type="ECO:0000313" key="3">
    <source>
        <dbReference type="EMBL" id="GFM90525.1"/>
    </source>
</evidence>
<feature type="transmembrane region" description="Helical" evidence="2">
    <location>
        <begin position="12"/>
        <end position="33"/>
    </location>
</feature>
<dbReference type="Proteomes" id="UP000278332">
    <property type="component" value="Unassembled WGS sequence"/>
</dbReference>
<keyword evidence="2" id="KW-1133">Transmembrane helix</keyword>
<feature type="compositionally biased region" description="Low complexity" evidence="1">
    <location>
        <begin position="115"/>
        <end position="130"/>
    </location>
</feature>
<dbReference type="RefSeq" id="WP_025259671.1">
    <property type="nucleotide sequence ID" value="NZ_BLVX01000004.1"/>
</dbReference>
<reference evidence="4 5" key="1">
    <citation type="submission" date="2018-08" db="EMBL/GenBank/DDBJ databases">
        <title>Recombination of ecologically and evolutionarily significant loci maintains genetic cohesion in the Pseudomonas syringae species complex.</title>
        <authorList>
            <person name="Dillon M."/>
            <person name="Thakur S."/>
            <person name="Almeida R.N.D."/>
            <person name="Weir B.S."/>
            <person name="Guttman D.S."/>
        </authorList>
    </citation>
    <scope>NUCLEOTIDE SEQUENCE [LARGE SCALE GENOMIC DNA]</scope>
    <source>
        <strain evidence="4 5">ICMP 6917</strain>
    </source>
</reference>
<keyword evidence="2" id="KW-0472">Membrane</keyword>
<evidence type="ECO:0000313" key="5">
    <source>
        <dbReference type="Proteomes" id="UP000278332"/>
    </source>
</evidence>
<dbReference type="GeneID" id="93658744"/>